<dbReference type="PANTHER" id="PTHR12203">
    <property type="entry name" value="KDEL LYS-ASP-GLU-LEU CONTAINING - RELATED"/>
    <property type="match status" value="1"/>
</dbReference>
<sequence>MANTDRCPVSDDDFIETQIQFQLGSFGYQDFSVPIDALYQATTFPSPIFGVFDAHLNQVLSINDCDQLVTAAKEVWNVNPAKTSVNKKARIAGFLNAIRLYSAKKCYAFDFWDGRPDHILSTWYAGEAFPVFQYNRISQNRNAILWPLHNYHTIDNPYFLERQFSDPTRFEDKEAKICWRGIPTGGGFDEIRQTDVGIQSILANFALGRINTDILCEQLLLIPRYRFVSAFAAHELFDVGFSISNPAQQFMADYAPLAAYLKPPLSKLAHCRFKYLLALSGWDVATSFYWMLSTNSLVFKEDYPYEAFADCHFQAWVHYIPISPDFDDIIAKYEWCEANPQHCQAIVANAQAVCRKLLSRDLRRKILGAVISRYEHRLQT</sequence>
<gene>
    <name evidence="3" type="ORF">CEK71_08580</name>
</gene>
<dbReference type="SMART" id="SM00672">
    <property type="entry name" value="CAP10"/>
    <property type="match status" value="1"/>
</dbReference>
<dbReference type="KEGG" id="mpsy:CEK71_08580"/>
<organism evidence="3 4">
    <name type="scientific">Methylovulum psychrotolerans</name>
    <dbReference type="NCBI Taxonomy" id="1704499"/>
    <lineage>
        <taxon>Bacteria</taxon>
        <taxon>Pseudomonadati</taxon>
        <taxon>Pseudomonadota</taxon>
        <taxon>Gammaproteobacteria</taxon>
        <taxon>Methylococcales</taxon>
        <taxon>Methylococcaceae</taxon>
        <taxon>Methylovulum</taxon>
    </lineage>
</organism>
<evidence type="ECO:0000259" key="2">
    <source>
        <dbReference type="SMART" id="SM00672"/>
    </source>
</evidence>
<dbReference type="EMBL" id="CP022129">
    <property type="protein sequence ID" value="ASF46133.1"/>
    <property type="molecule type" value="Genomic_DNA"/>
</dbReference>
<dbReference type="InterPro" id="IPR051091">
    <property type="entry name" value="O-Glucosyltr/Glycosyltrsf_90"/>
</dbReference>
<feature type="domain" description="Glycosyl transferase CAP10" evidence="2">
    <location>
        <begin position="109"/>
        <end position="375"/>
    </location>
</feature>
<keyword evidence="1" id="KW-0808">Transferase</keyword>
<evidence type="ECO:0000313" key="4">
    <source>
        <dbReference type="Proteomes" id="UP000197019"/>
    </source>
</evidence>
<proteinExistence type="predicted"/>
<dbReference type="InterPro" id="IPR006598">
    <property type="entry name" value="CAP10"/>
</dbReference>
<dbReference type="PANTHER" id="PTHR12203:SF35">
    <property type="entry name" value="PROTEIN O-GLUCOSYLTRANSFERASE 1"/>
    <property type="match status" value="1"/>
</dbReference>
<dbReference type="Proteomes" id="UP000197019">
    <property type="component" value="Chromosome"/>
</dbReference>
<name>A0A1Z4BY08_9GAMM</name>
<dbReference type="Pfam" id="PF05686">
    <property type="entry name" value="Glyco_transf_90"/>
    <property type="match status" value="1"/>
</dbReference>
<protein>
    <recommendedName>
        <fullName evidence="2">Glycosyl transferase CAP10 domain-containing protein</fullName>
    </recommendedName>
</protein>
<dbReference type="RefSeq" id="WP_088619007.1">
    <property type="nucleotide sequence ID" value="NZ_CP022129.1"/>
</dbReference>
<evidence type="ECO:0000256" key="1">
    <source>
        <dbReference type="ARBA" id="ARBA00022679"/>
    </source>
</evidence>
<dbReference type="OrthoDB" id="767964at2"/>
<dbReference type="GO" id="GO:0016740">
    <property type="term" value="F:transferase activity"/>
    <property type="evidence" value="ECO:0007669"/>
    <property type="project" value="UniProtKB-KW"/>
</dbReference>
<evidence type="ECO:0000313" key="3">
    <source>
        <dbReference type="EMBL" id="ASF46133.1"/>
    </source>
</evidence>
<reference evidence="3 4" key="1">
    <citation type="submission" date="2017-06" db="EMBL/GenBank/DDBJ databases">
        <title>Genome Sequencing of the methanotroph Methylovulum psychrotolerants str. HV10-M2 isolated from a high-altitude environment.</title>
        <authorList>
            <person name="Mateos-Rivera A."/>
        </authorList>
    </citation>
    <scope>NUCLEOTIDE SEQUENCE [LARGE SCALE GENOMIC DNA]</scope>
    <source>
        <strain evidence="3 4">HV10_M2</strain>
    </source>
</reference>
<dbReference type="AlphaFoldDB" id="A0A1Z4BY08"/>
<keyword evidence="4" id="KW-1185">Reference proteome</keyword>
<accession>A0A1Z4BY08</accession>